<accession>A0A089IV50</accession>
<evidence type="ECO:0000256" key="4">
    <source>
        <dbReference type="PROSITE-ProRule" id="PRU00335"/>
    </source>
</evidence>
<reference evidence="6 7" key="1">
    <citation type="submission" date="2014-08" db="EMBL/GenBank/DDBJ databases">
        <title>Comparative genomics of the Paenibacillus odorifer group.</title>
        <authorList>
            <person name="den Bakker H.C."/>
            <person name="Tsai Y.-C."/>
            <person name="Martin N."/>
            <person name="Korlach J."/>
            <person name="Wiedmann M."/>
        </authorList>
    </citation>
    <scope>NUCLEOTIDE SEQUENCE [LARGE SCALE GENOMIC DNA]</scope>
    <source>
        <strain evidence="6 7">DSM 1735</strain>
    </source>
</reference>
<sequence length="189" mass="20211">MSPRVGLDRDKIVIEAVQIADEHGMEGVTLAALAAKLGVRPPSLYNHINGQAELRSLLAVYGLKQLNEAMSSASQGLSGSEAVLAMGKGYAEFAKQHPGLYEMTLKAPDTDYAELNEEAGRALKLIISVLAPYKLSEQGELHAVRGLRSILHGFASLEQKGGFGIPLDVSVSLSATIHAFLAGIDRFRE</sequence>
<evidence type="ECO:0000256" key="1">
    <source>
        <dbReference type="ARBA" id="ARBA00023015"/>
    </source>
</evidence>
<dbReference type="Gene3D" id="1.10.10.60">
    <property type="entry name" value="Homeodomain-like"/>
    <property type="match status" value="1"/>
</dbReference>
<evidence type="ECO:0000259" key="5">
    <source>
        <dbReference type="PROSITE" id="PS50977"/>
    </source>
</evidence>
<gene>
    <name evidence="6" type="ORF">PDUR_13770</name>
</gene>
<dbReference type="AlphaFoldDB" id="A0A089IV50"/>
<name>A0A089IV50_PAEDU</name>
<proteinExistence type="predicted"/>
<feature type="domain" description="HTH tetR-type" evidence="5">
    <location>
        <begin position="6"/>
        <end position="66"/>
    </location>
</feature>
<dbReference type="GO" id="GO:0000976">
    <property type="term" value="F:transcription cis-regulatory region binding"/>
    <property type="evidence" value="ECO:0007669"/>
    <property type="project" value="TreeGrafter"/>
</dbReference>
<dbReference type="EMBL" id="CP009288">
    <property type="protein sequence ID" value="AIQ12859.1"/>
    <property type="molecule type" value="Genomic_DNA"/>
</dbReference>
<organism evidence="6 7">
    <name type="scientific">Paenibacillus durus</name>
    <name type="common">Paenibacillus azotofixans</name>
    <dbReference type="NCBI Taxonomy" id="44251"/>
    <lineage>
        <taxon>Bacteria</taxon>
        <taxon>Bacillati</taxon>
        <taxon>Bacillota</taxon>
        <taxon>Bacilli</taxon>
        <taxon>Bacillales</taxon>
        <taxon>Paenibacillaceae</taxon>
        <taxon>Paenibacillus</taxon>
    </lineage>
</organism>
<dbReference type="eggNOG" id="COG1309">
    <property type="taxonomic scope" value="Bacteria"/>
</dbReference>
<dbReference type="PANTHER" id="PTHR30055:SF239">
    <property type="entry name" value="TRANSCRIPTIONAL REGULATORY PROTEIN"/>
    <property type="match status" value="1"/>
</dbReference>
<dbReference type="KEGG" id="pdu:PDUR_13770"/>
<dbReference type="InterPro" id="IPR050109">
    <property type="entry name" value="HTH-type_TetR-like_transc_reg"/>
</dbReference>
<dbReference type="Pfam" id="PF00440">
    <property type="entry name" value="TetR_N"/>
    <property type="match status" value="1"/>
</dbReference>
<evidence type="ECO:0000256" key="2">
    <source>
        <dbReference type="ARBA" id="ARBA00023125"/>
    </source>
</evidence>
<dbReference type="Proteomes" id="UP000029409">
    <property type="component" value="Chromosome"/>
</dbReference>
<dbReference type="InterPro" id="IPR001647">
    <property type="entry name" value="HTH_TetR"/>
</dbReference>
<dbReference type="STRING" id="44251.PDUR_13770"/>
<dbReference type="InterPro" id="IPR025996">
    <property type="entry name" value="MT1864/Rv1816-like_C"/>
</dbReference>
<dbReference type="Gene3D" id="1.10.357.10">
    <property type="entry name" value="Tetracycline Repressor, domain 2"/>
    <property type="match status" value="1"/>
</dbReference>
<evidence type="ECO:0000313" key="7">
    <source>
        <dbReference type="Proteomes" id="UP000029409"/>
    </source>
</evidence>
<dbReference type="PROSITE" id="PS50977">
    <property type="entry name" value="HTH_TETR_2"/>
    <property type="match status" value="1"/>
</dbReference>
<keyword evidence="7" id="KW-1185">Reference proteome</keyword>
<evidence type="ECO:0000256" key="3">
    <source>
        <dbReference type="ARBA" id="ARBA00023163"/>
    </source>
</evidence>
<keyword evidence="2 4" id="KW-0238">DNA-binding</keyword>
<dbReference type="PANTHER" id="PTHR30055">
    <property type="entry name" value="HTH-TYPE TRANSCRIPTIONAL REGULATOR RUTR"/>
    <property type="match status" value="1"/>
</dbReference>
<dbReference type="GO" id="GO:0003700">
    <property type="term" value="F:DNA-binding transcription factor activity"/>
    <property type="evidence" value="ECO:0007669"/>
    <property type="project" value="TreeGrafter"/>
</dbReference>
<keyword evidence="3" id="KW-0804">Transcription</keyword>
<keyword evidence="1" id="KW-0805">Transcription regulation</keyword>
<feature type="DNA-binding region" description="H-T-H motif" evidence="4">
    <location>
        <begin position="29"/>
        <end position="48"/>
    </location>
</feature>
<dbReference type="OrthoDB" id="71867at2"/>
<dbReference type="SUPFAM" id="SSF48498">
    <property type="entry name" value="Tetracyclin repressor-like, C-terminal domain"/>
    <property type="match status" value="1"/>
</dbReference>
<dbReference type="Pfam" id="PF13305">
    <property type="entry name" value="TetR_C_33"/>
    <property type="match status" value="1"/>
</dbReference>
<dbReference type="SUPFAM" id="SSF46689">
    <property type="entry name" value="Homeodomain-like"/>
    <property type="match status" value="1"/>
</dbReference>
<dbReference type="RefSeq" id="WP_042206683.1">
    <property type="nucleotide sequence ID" value="NZ_CP009288.1"/>
</dbReference>
<evidence type="ECO:0000313" key="6">
    <source>
        <dbReference type="EMBL" id="AIQ12859.1"/>
    </source>
</evidence>
<dbReference type="InterPro" id="IPR036271">
    <property type="entry name" value="Tet_transcr_reg_TetR-rel_C_sf"/>
</dbReference>
<protein>
    <submittedName>
        <fullName evidence="6">TetR family transcriptional regulator</fullName>
    </submittedName>
</protein>
<dbReference type="InterPro" id="IPR009057">
    <property type="entry name" value="Homeodomain-like_sf"/>
</dbReference>